<dbReference type="InParanoid" id="A0A1Y2BFY5"/>
<organism evidence="10 11">
    <name type="scientific">Naematelia encephala</name>
    <dbReference type="NCBI Taxonomy" id="71784"/>
    <lineage>
        <taxon>Eukaryota</taxon>
        <taxon>Fungi</taxon>
        <taxon>Dikarya</taxon>
        <taxon>Basidiomycota</taxon>
        <taxon>Agaricomycotina</taxon>
        <taxon>Tremellomycetes</taxon>
        <taxon>Tremellales</taxon>
        <taxon>Naemateliaceae</taxon>
        <taxon>Naematelia</taxon>
    </lineage>
</organism>
<accession>A0A1Y2BFY5</accession>
<comment type="catalytic activity">
    <reaction evidence="6">
        <text>S-ubiquitinyl-[E2 ubiquitin-conjugating enzyme]-L-cysteine + [acceptor protein]-L-lysine = [E2 ubiquitin-conjugating enzyme]-L-cysteine + N(6)-ubiquitinyl-[acceptor protein]-L-lysine.</text>
        <dbReference type="EC" id="2.3.2.27"/>
    </reaction>
</comment>
<evidence type="ECO:0000256" key="6">
    <source>
        <dbReference type="RuleBase" id="RU365038"/>
    </source>
</evidence>
<dbReference type="Proteomes" id="UP000193986">
    <property type="component" value="Unassembled WGS sequence"/>
</dbReference>
<dbReference type="EMBL" id="MCFC01000006">
    <property type="protein sequence ID" value="ORY33397.1"/>
    <property type="molecule type" value="Genomic_DNA"/>
</dbReference>
<evidence type="ECO:0000259" key="9">
    <source>
        <dbReference type="Pfam" id="PF26095"/>
    </source>
</evidence>
<dbReference type="AlphaFoldDB" id="A0A1Y2BFY5"/>
<feature type="region of interest" description="Disordered" evidence="8">
    <location>
        <begin position="197"/>
        <end position="249"/>
    </location>
</feature>
<dbReference type="PANTHER" id="PTHR23163:SF0">
    <property type="entry name" value="E3 UBIQUITIN-PROTEIN LIGASE BRE1"/>
    <property type="match status" value="1"/>
</dbReference>
<keyword evidence="6" id="KW-0156">Chromatin regulator</keyword>
<feature type="compositionally biased region" description="Basic and acidic residues" evidence="8">
    <location>
        <begin position="199"/>
        <end position="228"/>
    </location>
</feature>
<keyword evidence="6 7" id="KW-0175">Coiled coil</keyword>
<feature type="compositionally biased region" description="Polar residues" evidence="8">
    <location>
        <begin position="230"/>
        <end position="244"/>
    </location>
</feature>
<dbReference type="Pfam" id="PF26095">
    <property type="entry name" value="CC_Bre1"/>
    <property type="match status" value="1"/>
</dbReference>
<evidence type="ECO:0000256" key="8">
    <source>
        <dbReference type="SAM" id="MobiDB-lite"/>
    </source>
</evidence>
<dbReference type="GO" id="GO:0016567">
    <property type="term" value="P:protein ubiquitination"/>
    <property type="evidence" value="ECO:0007669"/>
    <property type="project" value="UniProtKB-UniRule"/>
</dbReference>
<evidence type="ECO:0000313" key="11">
    <source>
        <dbReference type="Proteomes" id="UP000193986"/>
    </source>
</evidence>
<dbReference type="PANTHER" id="PTHR23163">
    <property type="entry name" value="RING FINGER PROTEIN-RELATED"/>
    <property type="match status" value="1"/>
</dbReference>
<dbReference type="InterPro" id="IPR013956">
    <property type="entry name" value="E3_ubiquit_lig_Bre1"/>
</dbReference>
<dbReference type="Pfam" id="PF08647">
    <property type="entry name" value="BRE1"/>
    <property type="match status" value="1"/>
</dbReference>
<keyword evidence="6" id="KW-0833">Ubl conjugation pathway</keyword>
<dbReference type="EC" id="2.3.2.27" evidence="6"/>
<dbReference type="GO" id="GO:0008270">
    <property type="term" value="F:zinc ion binding"/>
    <property type="evidence" value="ECO:0007669"/>
    <property type="project" value="UniProtKB-KW"/>
</dbReference>
<evidence type="ECO:0000256" key="2">
    <source>
        <dbReference type="ARBA" id="ARBA00022723"/>
    </source>
</evidence>
<reference evidence="10 11" key="1">
    <citation type="submission" date="2016-07" db="EMBL/GenBank/DDBJ databases">
        <title>Pervasive Adenine N6-methylation of Active Genes in Fungi.</title>
        <authorList>
            <consortium name="DOE Joint Genome Institute"/>
            <person name="Mondo S.J."/>
            <person name="Dannebaum R.O."/>
            <person name="Kuo R.C."/>
            <person name="Labutti K."/>
            <person name="Haridas S."/>
            <person name="Kuo A."/>
            <person name="Salamov A."/>
            <person name="Ahrendt S.R."/>
            <person name="Lipzen A."/>
            <person name="Sullivan W."/>
            <person name="Andreopoulos W.B."/>
            <person name="Clum A."/>
            <person name="Lindquist E."/>
            <person name="Daum C."/>
            <person name="Ramamoorthy G.K."/>
            <person name="Gryganskyi A."/>
            <person name="Culley D."/>
            <person name="Magnuson J.K."/>
            <person name="James T.Y."/>
            <person name="O'Malley M.A."/>
            <person name="Stajich J.E."/>
            <person name="Spatafora J.W."/>
            <person name="Visel A."/>
            <person name="Grigoriev I.V."/>
        </authorList>
    </citation>
    <scope>NUCLEOTIDE SEQUENCE [LARGE SCALE GENOMIC DNA]</scope>
    <source>
        <strain evidence="10 11">68-887.2</strain>
    </source>
</reference>
<keyword evidence="5 6" id="KW-0539">Nucleus</keyword>
<keyword evidence="4 6" id="KW-0862">Zinc</keyword>
<keyword evidence="2 6" id="KW-0479">Metal-binding</keyword>
<feature type="compositionally biased region" description="Basic and acidic residues" evidence="8">
    <location>
        <begin position="1"/>
        <end position="12"/>
    </location>
</feature>
<dbReference type="OrthoDB" id="10266039at2759"/>
<evidence type="ECO:0000256" key="7">
    <source>
        <dbReference type="SAM" id="Coils"/>
    </source>
</evidence>
<evidence type="ECO:0000256" key="4">
    <source>
        <dbReference type="ARBA" id="ARBA00022833"/>
    </source>
</evidence>
<feature type="coiled-coil region" evidence="7">
    <location>
        <begin position="505"/>
        <end position="542"/>
    </location>
</feature>
<sequence>MNADLKRVRESGLEDGVSPAKRRALSNATAPPFLSEDEEPAEEWMKVVELRRKEAIYRQMLEYRRSYQEEARRVKELEAQRRVLEASVQAVEVCWNQLVTAMDDLAGQEGDLQNGLEPILEPGLGLQELQQALDIRLPATKHLIQRFTKLAPNGARSSSDLESRCQKLQVESSALRSNSLLLKSQISSLSEGRAQLQKDLQKAQKALDRQRMEHDKAETEWRESRDRGSATPTVKANGSGNATPNGKVDEDVKVTINDGAAASGMLQDNSDLEQLAESRRQQLEALHSEYLGLKQEADHLRLMSSHPTEAMLRESPFFQVYLQQLATSINRANALQAQFQEAEARVDELKNHNFDFRQAVLDEARQEVEALRQQSSKKDIDLARLRGQRDDMNADLTERKMREAERTRYAEETEALAQARAERITYLSSEVKRLKGKLAAKDGSEGYLSFLRGDGGIDGDYLKELEAKLSEAQNRLSSSPDTESGAELAAAKRALSRYERVLGPNPEAAEDVTALSERLQMLEKEKRDLSLQLSEAENATNALYTEVEGLSKLWEGLEAKVNSKIYELKDGEQKMLRLTTEKAKADNKYFQAMRSKEAIEAECKAAQRSVEKQLKLLERAQEVERGLNVQISAHEKGLTAIKNTALELQTQLATVTSEKVQLELRLQQSQAALIEAQTLLQTRVAEATSEKSARIKLQEELEASQKTAKRLKDRQDAATSLQLSASEVQLKEDRDKLWVSRLY</sequence>
<dbReference type="UniPathway" id="UPA00143"/>
<keyword evidence="3 6" id="KW-0863">Zinc-finger</keyword>
<evidence type="ECO:0000256" key="3">
    <source>
        <dbReference type="ARBA" id="ARBA00022771"/>
    </source>
</evidence>
<dbReference type="InterPro" id="IPR058643">
    <property type="entry name" value="BRE1-like_CC"/>
</dbReference>
<feature type="region of interest" description="Disordered" evidence="8">
    <location>
        <begin position="1"/>
        <end position="39"/>
    </location>
</feature>
<keyword evidence="11" id="KW-1185">Reference proteome</keyword>
<feature type="coiled-coil region" evidence="7">
    <location>
        <begin position="325"/>
        <end position="422"/>
    </location>
</feature>
<feature type="domain" description="BRE1-like coiled-coil containing" evidence="9">
    <location>
        <begin position="76"/>
        <end position="210"/>
    </location>
</feature>
<dbReference type="GO" id="GO:0005634">
    <property type="term" value="C:nucleus"/>
    <property type="evidence" value="ECO:0007669"/>
    <property type="project" value="UniProtKB-SubCell"/>
</dbReference>
<dbReference type="GO" id="GO:0016874">
    <property type="term" value="F:ligase activity"/>
    <property type="evidence" value="ECO:0007669"/>
    <property type="project" value="UniProtKB-KW"/>
</dbReference>
<comment type="caution">
    <text evidence="10">The sequence shown here is derived from an EMBL/GenBank/DDBJ whole genome shotgun (WGS) entry which is preliminary data.</text>
</comment>
<proteinExistence type="inferred from homology"/>
<dbReference type="GO" id="GO:0061630">
    <property type="term" value="F:ubiquitin protein ligase activity"/>
    <property type="evidence" value="ECO:0007669"/>
    <property type="project" value="UniProtKB-EC"/>
</dbReference>
<dbReference type="STRING" id="71784.A0A1Y2BFY5"/>
<evidence type="ECO:0000256" key="5">
    <source>
        <dbReference type="ARBA" id="ARBA00023242"/>
    </source>
</evidence>
<name>A0A1Y2BFY5_9TREE</name>
<evidence type="ECO:0000313" key="10">
    <source>
        <dbReference type="EMBL" id="ORY33397.1"/>
    </source>
</evidence>
<comment type="pathway">
    <text evidence="6">Protein modification; protein ubiquitination.</text>
</comment>
<comment type="similarity">
    <text evidence="6">Belongs to the BRE1 family.</text>
</comment>
<protein>
    <recommendedName>
        <fullName evidence="6">E3 ubiquitin protein ligase</fullName>
        <ecNumber evidence="6">2.3.2.27</ecNumber>
    </recommendedName>
</protein>
<dbReference type="GO" id="GO:0006325">
    <property type="term" value="P:chromatin organization"/>
    <property type="evidence" value="ECO:0007669"/>
    <property type="project" value="UniProtKB-KW"/>
</dbReference>
<keyword evidence="6" id="KW-0808">Transferase</keyword>
<feature type="coiled-coil region" evidence="7">
    <location>
        <begin position="568"/>
        <end position="623"/>
    </location>
</feature>
<feature type="coiled-coil region" evidence="7">
    <location>
        <begin position="652"/>
        <end position="714"/>
    </location>
</feature>
<evidence type="ECO:0000256" key="1">
    <source>
        <dbReference type="ARBA" id="ARBA00004123"/>
    </source>
</evidence>
<dbReference type="GO" id="GO:0033503">
    <property type="term" value="C:HULC complex"/>
    <property type="evidence" value="ECO:0007669"/>
    <property type="project" value="TreeGrafter"/>
</dbReference>
<feature type="coiled-coil region" evidence="7">
    <location>
        <begin position="60"/>
        <end position="87"/>
    </location>
</feature>
<keyword evidence="10" id="KW-0436">Ligase</keyword>
<gene>
    <name evidence="10" type="ORF">BCR39DRAFT_519807</name>
</gene>
<comment type="subcellular location">
    <subcellularLocation>
        <location evidence="1 6">Nucleus</location>
    </subcellularLocation>
</comment>